<organism evidence="2 3">
    <name type="scientific">Trapa natans</name>
    <name type="common">Water chestnut</name>
    <dbReference type="NCBI Taxonomy" id="22666"/>
    <lineage>
        <taxon>Eukaryota</taxon>
        <taxon>Viridiplantae</taxon>
        <taxon>Streptophyta</taxon>
        <taxon>Embryophyta</taxon>
        <taxon>Tracheophyta</taxon>
        <taxon>Spermatophyta</taxon>
        <taxon>Magnoliopsida</taxon>
        <taxon>eudicotyledons</taxon>
        <taxon>Gunneridae</taxon>
        <taxon>Pentapetalae</taxon>
        <taxon>rosids</taxon>
        <taxon>malvids</taxon>
        <taxon>Myrtales</taxon>
        <taxon>Lythraceae</taxon>
        <taxon>Trapa</taxon>
    </lineage>
</organism>
<dbReference type="Pfam" id="PF18791">
    <property type="entry name" value="Transp_inhibit"/>
    <property type="match status" value="1"/>
</dbReference>
<dbReference type="AlphaFoldDB" id="A0AAN7R393"/>
<evidence type="ECO:0000313" key="3">
    <source>
        <dbReference type="Proteomes" id="UP001346149"/>
    </source>
</evidence>
<accession>A0AAN7R393</accession>
<reference evidence="2 3" key="1">
    <citation type="journal article" date="2023" name="Hortic Res">
        <title>Pangenome of water caltrop reveals structural variations and asymmetric subgenome divergence after allopolyploidization.</title>
        <authorList>
            <person name="Zhang X."/>
            <person name="Chen Y."/>
            <person name="Wang L."/>
            <person name="Yuan Y."/>
            <person name="Fang M."/>
            <person name="Shi L."/>
            <person name="Lu R."/>
            <person name="Comes H.P."/>
            <person name="Ma Y."/>
            <person name="Chen Y."/>
            <person name="Huang G."/>
            <person name="Zhou Y."/>
            <person name="Zheng Z."/>
            <person name="Qiu Y."/>
        </authorList>
    </citation>
    <scope>NUCLEOTIDE SEQUENCE [LARGE SCALE GENOMIC DNA]</scope>
    <source>
        <strain evidence="2">F231</strain>
    </source>
</reference>
<name>A0AAN7R393_TRANT</name>
<dbReference type="InterPro" id="IPR041101">
    <property type="entry name" value="Transp_inhibit"/>
</dbReference>
<dbReference type="Proteomes" id="UP001346149">
    <property type="component" value="Unassembled WGS sequence"/>
</dbReference>
<feature type="domain" description="Transport inhibitor response 1" evidence="1">
    <location>
        <begin position="37"/>
        <end position="82"/>
    </location>
</feature>
<sequence>MQSTLHWYEIDAFTRKHVTIASCYTTSPDRLSGRLKHLESVKLKGKPRAAMFNLITEDWGGHVTPWVQEPARSFDCLKSLHFRIIVKDSDLESLARQRGRALLYLKLDKCSGFSTDGLLHFARFCRNLQTLFLEESSISKNDGEWLHELALNNSVLENLNFYMTDLNKFNFENLELIARNCQSLVSVKVGNDCEVPNLDSFFHAASSLEEFGGGFFNEKSERYTNLKYPPRLCQLGQTYIGKNEMHIVFPIAKSLKKLDLLYAFLGMEDICLLIQKCHNLEVFETMNVIGDGGVGSFMGWGWMMEVLLKEAQD</sequence>
<dbReference type="EMBL" id="JAXQNO010000014">
    <property type="protein sequence ID" value="KAK4784203.1"/>
    <property type="molecule type" value="Genomic_DNA"/>
</dbReference>
<dbReference type="GO" id="GO:0019005">
    <property type="term" value="C:SCF ubiquitin ligase complex"/>
    <property type="evidence" value="ECO:0007669"/>
    <property type="project" value="TreeGrafter"/>
</dbReference>
<evidence type="ECO:0000313" key="2">
    <source>
        <dbReference type="EMBL" id="KAK4784203.1"/>
    </source>
</evidence>
<comment type="caution">
    <text evidence="2">The sequence shown here is derived from an EMBL/GenBank/DDBJ whole genome shotgun (WGS) entry which is preliminary data.</text>
</comment>
<dbReference type="Gene3D" id="3.80.10.10">
    <property type="entry name" value="Ribonuclease Inhibitor"/>
    <property type="match status" value="1"/>
</dbReference>
<dbReference type="InterPro" id="IPR032675">
    <property type="entry name" value="LRR_dom_sf"/>
</dbReference>
<evidence type="ECO:0000259" key="1">
    <source>
        <dbReference type="Pfam" id="PF18791"/>
    </source>
</evidence>
<keyword evidence="3" id="KW-1185">Reference proteome</keyword>
<proteinExistence type="predicted"/>
<dbReference type="PANTHER" id="PTHR16134">
    <property type="entry name" value="F-BOX/TPR REPEAT PROTEIN POF3"/>
    <property type="match status" value="1"/>
</dbReference>
<gene>
    <name evidence="2" type="ORF">SAY86_018571</name>
</gene>
<dbReference type="SUPFAM" id="SSF52047">
    <property type="entry name" value="RNI-like"/>
    <property type="match status" value="1"/>
</dbReference>
<dbReference type="PANTHER" id="PTHR16134:SF43">
    <property type="entry name" value="CORONATINE-INSENSITIVE PROTEIN 1"/>
    <property type="match status" value="1"/>
</dbReference>
<protein>
    <recommendedName>
        <fullName evidence="1">Transport inhibitor response 1 domain-containing protein</fullName>
    </recommendedName>
</protein>
<dbReference type="GO" id="GO:0031146">
    <property type="term" value="P:SCF-dependent proteasomal ubiquitin-dependent protein catabolic process"/>
    <property type="evidence" value="ECO:0007669"/>
    <property type="project" value="TreeGrafter"/>
</dbReference>